<sequence length="232" mass="23223">MAVDLRGVTTVLLPGTGSDDNYVHRAFSGPLRQAGASLVAPRPQPGRLIDGYLSALDGAARLGPIGVGGVSIGAAVAAAWALTHPGQAIAVLAALPAWAGAPAAAPAALAARHSASRLRADGLAATTTQMRASSPPWLADELTRSWRAQWPQLPDAMEAAAAYVAPSCADLSRLAAPLAVAAAVDDPIHPLQVAVDWVAAAPRAALRAVTLDQIGADPAALGAACLAALADL</sequence>
<feature type="transmembrane region" description="Helical" evidence="1">
    <location>
        <begin position="62"/>
        <end position="82"/>
    </location>
</feature>
<evidence type="ECO:0000313" key="3">
    <source>
        <dbReference type="Proteomes" id="UP000243140"/>
    </source>
</evidence>
<protein>
    <recommendedName>
        <fullName evidence="4">AB hydrolase-1 domain-containing protein</fullName>
    </recommendedName>
</protein>
<accession>A0ABX3SUU3</accession>
<dbReference type="SUPFAM" id="SSF53474">
    <property type="entry name" value="alpha/beta-Hydrolases"/>
    <property type="match status" value="1"/>
</dbReference>
<gene>
    <name evidence="2" type="ORF">BST29_07235</name>
</gene>
<name>A0ABX3SUU3_MYCMA</name>
<evidence type="ECO:0000256" key="1">
    <source>
        <dbReference type="SAM" id="Phobius"/>
    </source>
</evidence>
<keyword evidence="1" id="KW-1133">Transmembrane helix</keyword>
<dbReference type="RefSeq" id="WP_083010056.1">
    <property type="nucleotide sequence ID" value="NZ_CP060015.1"/>
</dbReference>
<keyword evidence="1" id="KW-0812">Transmembrane</keyword>
<feature type="transmembrane region" description="Helical" evidence="1">
    <location>
        <begin position="88"/>
        <end position="109"/>
    </location>
</feature>
<evidence type="ECO:0008006" key="4">
    <source>
        <dbReference type="Google" id="ProtNLM"/>
    </source>
</evidence>
<dbReference type="EMBL" id="MVHV01000005">
    <property type="protein sequence ID" value="ORA84277.1"/>
    <property type="molecule type" value="Genomic_DNA"/>
</dbReference>
<evidence type="ECO:0000313" key="2">
    <source>
        <dbReference type="EMBL" id="ORA84277.1"/>
    </source>
</evidence>
<proteinExistence type="predicted"/>
<keyword evidence="3" id="KW-1185">Reference proteome</keyword>
<dbReference type="Proteomes" id="UP000243140">
    <property type="component" value="Unassembled WGS sequence"/>
</dbReference>
<comment type="caution">
    <text evidence="2">The sequence shown here is derived from an EMBL/GenBank/DDBJ whole genome shotgun (WGS) entry which is preliminary data.</text>
</comment>
<reference evidence="2 3" key="1">
    <citation type="submission" date="2017-02" db="EMBL/GenBank/DDBJ databases">
        <title>The new phylogeny of genus Mycobacterium.</title>
        <authorList>
            <person name="Tortoli E."/>
            <person name="Trovato A."/>
            <person name="Cirillo D.M."/>
        </authorList>
    </citation>
    <scope>NUCLEOTIDE SEQUENCE [LARGE SCALE GENOMIC DNA]</scope>
    <source>
        <strain evidence="2 3">IP1130001</strain>
    </source>
</reference>
<organism evidence="2 3">
    <name type="scientific">Mycobacterium malmoense</name>
    <dbReference type="NCBI Taxonomy" id="1780"/>
    <lineage>
        <taxon>Bacteria</taxon>
        <taxon>Bacillati</taxon>
        <taxon>Actinomycetota</taxon>
        <taxon>Actinomycetes</taxon>
        <taxon>Mycobacteriales</taxon>
        <taxon>Mycobacteriaceae</taxon>
        <taxon>Mycobacterium</taxon>
    </lineage>
</organism>
<dbReference type="Gene3D" id="3.40.50.1820">
    <property type="entry name" value="alpha/beta hydrolase"/>
    <property type="match status" value="1"/>
</dbReference>
<dbReference type="InterPro" id="IPR029058">
    <property type="entry name" value="AB_hydrolase_fold"/>
</dbReference>
<keyword evidence="1" id="KW-0472">Membrane</keyword>